<dbReference type="PANTHER" id="PTHR33154:SF33">
    <property type="entry name" value="TRANSCRIPTIONAL REPRESSOR SDPR"/>
    <property type="match status" value="1"/>
</dbReference>
<dbReference type="InterPro" id="IPR051081">
    <property type="entry name" value="HTH_MetalResp_TranReg"/>
</dbReference>
<keyword evidence="6" id="KW-1185">Reference proteome</keyword>
<feature type="domain" description="HTH arsR-type" evidence="4">
    <location>
        <begin position="285"/>
        <end position="378"/>
    </location>
</feature>
<protein>
    <recommendedName>
        <fullName evidence="4">HTH arsR-type domain-containing protein</fullName>
    </recommendedName>
</protein>
<dbReference type="CDD" id="cd00090">
    <property type="entry name" value="HTH_ARSR"/>
    <property type="match status" value="1"/>
</dbReference>
<keyword evidence="3" id="KW-0804">Transcription</keyword>
<sequence length="378" mass="44225">MERHLLIPAFPKTELNAVNSLAINLFTNIQLVDYYLNGSSKQNDWIRNFSADLSETSKKDLKLLRTVFAHSVILRDFYIKKNSDLTGNWDLFIQWWEQLDEADILALVIYGIRETMDYYHKYIPRMLAVEEVMQEVRLEEESLFQDSDMRRQAVKAVLLSWSVPIEKINKIAEHYDNLSFIKESIIRLLRTFWNSGVNQQWQSNQRALVTWVRQHETLLKKSYPTNGAAIFEITGLYPDTRELEKINRAEYLTFIPSSNLERLLTFTRFDKHIYLMFDPKVEAGRNKEKLSGYSSAFEGLGDITRLQIIDLLAENKEMFAQQIIQQLNLKQSTVSRHLNQLQQANLVTVHQEGNTKYFSINEDELKKVAATLNSFLKV</sequence>
<reference evidence="5 6" key="1">
    <citation type="submission" date="2019-07" db="EMBL/GenBank/DDBJ databases">
        <title>Whole genome shotgun sequence of Oceanobacillus sojae NBRC 105379.</title>
        <authorList>
            <person name="Hosoyama A."/>
            <person name="Uohara A."/>
            <person name="Ohji S."/>
            <person name="Ichikawa N."/>
        </authorList>
    </citation>
    <scope>NUCLEOTIDE SEQUENCE [LARGE SCALE GENOMIC DNA]</scope>
    <source>
        <strain evidence="5 6">NBRC 105379</strain>
    </source>
</reference>
<dbReference type="PANTHER" id="PTHR33154">
    <property type="entry name" value="TRANSCRIPTIONAL REGULATOR, ARSR FAMILY"/>
    <property type="match status" value="1"/>
</dbReference>
<dbReference type="SMART" id="SM00418">
    <property type="entry name" value="HTH_ARSR"/>
    <property type="match status" value="1"/>
</dbReference>
<evidence type="ECO:0000256" key="3">
    <source>
        <dbReference type="ARBA" id="ARBA00023163"/>
    </source>
</evidence>
<evidence type="ECO:0000259" key="4">
    <source>
        <dbReference type="PROSITE" id="PS50987"/>
    </source>
</evidence>
<evidence type="ECO:0000313" key="6">
    <source>
        <dbReference type="Proteomes" id="UP000321558"/>
    </source>
</evidence>
<proteinExistence type="predicted"/>
<dbReference type="PROSITE" id="PS50987">
    <property type="entry name" value="HTH_ARSR_2"/>
    <property type="match status" value="1"/>
</dbReference>
<dbReference type="SUPFAM" id="SSF46785">
    <property type="entry name" value="Winged helix' DNA-binding domain"/>
    <property type="match status" value="1"/>
</dbReference>
<evidence type="ECO:0000313" key="5">
    <source>
        <dbReference type="EMBL" id="GEN87545.1"/>
    </source>
</evidence>
<name>A0A511ZJF1_9BACI</name>
<dbReference type="RefSeq" id="WP_246145129.1">
    <property type="nucleotide sequence ID" value="NZ_BJYM01000008.1"/>
</dbReference>
<dbReference type="Gene3D" id="1.10.10.10">
    <property type="entry name" value="Winged helix-like DNA-binding domain superfamily/Winged helix DNA-binding domain"/>
    <property type="match status" value="1"/>
</dbReference>
<dbReference type="GO" id="GO:0003677">
    <property type="term" value="F:DNA binding"/>
    <property type="evidence" value="ECO:0007669"/>
    <property type="project" value="UniProtKB-KW"/>
</dbReference>
<dbReference type="PRINTS" id="PR00778">
    <property type="entry name" value="HTHARSR"/>
</dbReference>
<dbReference type="Proteomes" id="UP000321558">
    <property type="component" value="Unassembled WGS sequence"/>
</dbReference>
<dbReference type="GO" id="GO:0003700">
    <property type="term" value="F:DNA-binding transcription factor activity"/>
    <property type="evidence" value="ECO:0007669"/>
    <property type="project" value="InterPro"/>
</dbReference>
<accession>A0A511ZJF1</accession>
<comment type="caution">
    <text evidence="5">The sequence shown here is derived from an EMBL/GenBank/DDBJ whole genome shotgun (WGS) entry which is preliminary data.</text>
</comment>
<dbReference type="NCBIfam" id="NF033788">
    <property type="entry name" value="HTH_metalloreg"/>
    <property type="match status" value="1"/>
</dbReference>
<evidence type="ECO:0000256" key="2">
    <source>
        <dbReference type="ARBA" id="ARBA00023125"/>
    </source>
</evidence>
<organism evidence="5 6">
    <name type="scientific">Oceanobacillus sojae</name>
    <dbReference type="NCBI Taxonomy" id="582851"/>
    <lineage>
        <taxon>Bacteria</taxon>
        <taxon>Bacillati</taxon>
        <taxon>Bacillota</taxon>
        <taxon>Bacilli</taxon>
        <taxon>Bacillales</taxon>
        <taxon>Bacillaceae</taxon>
        <taxon>Oceanobacillus</taxon>
    </lineage>
</organism>
<gene>
    <name evidence="5" type="ORF">OSO01_22840</name>
</gene>
<evidence type="ECO:0000256" key="1">
    <source>
        <dbReference type="ARBA" id="ARBA00023015"/>
    </source>
</evidence>
<dbReference type="InterPro" id="IPR001845">
    <property type="entry name" value="HTH_ArsR_DNA-bd_dom"/>
</dbReference>
<dbReference type="AlphaFoldDB" id="A0A511ZJF1"/>
<dbReference type="InterPro" id="IPR036390">
    <property type="entry name" value="WH_DNA-bd_sf"/>
</dbReference>
<keyword evidence="1" id="KW-0805">Transcription regulation</keyword>
<keyword evidence="2" id="KW-0238">DNA-binding</keyword>
<dbReference type="InterPro" id="IPR036388">
    <property type="entry name" value="WH-like_DNA-bd_sf"/>
</dbReference>
<dbReference type="Pfam" id="PF01022">
    <property type="entry name" value="HTH_5"/>
    <property type="match status" value="1"/>
</dbReference>
<dbReference type="InterPro" id="IPR011991">
    <property type="entry name" value="ArsR-like_HTH"/>
</dbReference>
<dbReference type="EMBL" id="BJYM01000008">
    <property type="protein sequence ID" value="GEN87545.1"/>
    <property type="molecule type" value="Genomic_DNA"/>
</dbReference>